<gene>
    <name evidence="2" type="ORF">HF521_010084</name>
</gene>
<evidence type="ECO:0000313" key="2">
    <source>
        <dbReference type="EMBL" id="KAF7692474.1"/>
    </source>
</evidence>
<feature type="compositionally biased region" description="Basic and acidic residues" evidence="1">
    <location>
        <begin position="208"/>
        <end position="238"/>
    </location>
</feature>
<dbReference type="PANTHER" id="PTHR22397">
    <property type="entry name" value="JUNCTIONAL SARCOPLASMIC RETICULUM PROTEIN 1"/>
    <property type="match status" value="1"/>
</dbReference>
<dbReference type="PANTHER" id="PTHR22397:SF2">
    <property type="entry name" value="JUNCTIONAL SARCOPLASMIC RETICULUM PROTEIN 1"/>
    <property type="match status" value="1"/>
</dbReference>
<name>A0A8T0ANX8_SILME</name>
<dbReference type="EMBL" id="JABFDY010000020">
    <property type="protein sequence ID" value="KAF7692474.1"/>
    <property type="molecule type" value="Genomic_DNA"/>
</dbReference>
<accession>A0A8T0ANX8</accession>
<feature type="region of interest" description="Disordered" evidence="1">
    <location>
        <begin position="1"/>
        <end position="45"/>
    </location>
</feature>
<evidence type="ECO:0000313" key="3">
    <source>
        <dbReference type="Proteomes" id="UP000606274"/>
    </source>
</evidence>
<feature type="region of interest" description="Disordered" evidence="1">
    <location>
        <begin position="195"/>
        <end position="245"/>
    </location>
</feature>
<evidence type="ECO:0000256" key="1">
    <source>
        <dbReference type="SAM" id="MobiDB-lite"/>
    </source>
</evidence>
<dbReference type="Pfam" id="PF15312">
    <property type="entry name" value="JSRP"/>
    <property type="match status" value="1"/>
</dbReference>
<dbReference type="InterPro" id="IPR026178">
    <property type="entry name" value="JSRP1"/>
</dbReference>
<sequence length="245" mass="28682">MDESTFETFEEELGATQQDVPHPKHPRQSRRPEMYPQRRVREEPQVFQQIPKSHPREATVSRGVSLRKSASIQNMAQTEVPWEGVTLNRCLFIAITILVLSSGFQRLHDFVRGRKDGTDLEPIGSLLNVRHTALRKHRLPVPEPETSLWDTFFWWVSDDEEEGRRGKSRKVTREKAIRGLRHKAIPDRKLLKDREGRFKARRGNAGRAAEKSRENVKPQQEKVKRLEKLKKEEKEKKEKVVKKMP</sequence>
<organism evidence="2 3">
    <name type="scientific">Silurus meridionalis</name>
    <name type="common">Southern catfish</name>
    <name type="synonym">Silurus soldatovi meridionalis</name>
    <dbReference type="NCBI Taxonomy" id="175797"/>
    <lineage>
        <taxon>Eukaryota</taxon>
        <taxon>Metazoa</taxon>
        <taxon>Chordata</taxon>
        <taxon>Craniata</taxon>
        <taxon>Vertebrata</taxon>
        <taxon>Euteleostomi</taxon>
        <taxon>Actinopterygii</taxon>
        <taxon>Neopterygii</taxon>
        <taxon>Teleostei</taxon>
        <taxon>Ostariophysi</taxon>
        <taxon>Siluriformes</taxon>
        <taxon>Siluridae</taxon>
        <taxon>Silurus</taxon>
    </lineage>
</organism>
<proteinExistence type="predicted"/>
<dbReference type="AlphaFoldDB" id="A0A8T0ANX8"/>
<dbReference type="OrthoDB" id="9908757at2759"/>
<comment type="caution">
    <text evidence="2">The sequence shown here is derived from an EMBL/GenBank/DDBJ whole genome shotgun (WGS) entry which is preliminary data.</text>
</comment>
<dbReference type="Proteomes" id="UP000606274">
    <property type="component" value="Unassembled WGS sequence"/>
</dbReference>
<keyword evidence="3" id="KW-1185">Reference proteome</keyword>
<reference evidence="2" key="1">
    <citation type="submission" date="2020-08" db="EMBL/GenBank/DDBJ databases">
        <title>Chromosome-level assembly of Southern catfish (Silurus meridionalis) provides insights into visual adaptation to the nocturnal and benthic lifestyles.</title>
        <authorList>
            <person name="Zhang Y."/>
            <person name="Wang D."/>
            <person name="Peng Z."/>
        </authorList>
    </citation>
    <scope>NUCLEOTIDE SEQUENCE</scope>
    <source>
        <strain evidence="2">SWU-2019-XX</strain>
        <tissue evidence="2">Muscle</tissue>
    </source>
</reference>
<protein>
    <submittedName>
        <fullName evidence="2">Uncharacterized protein</fullName>
    </submittedName>
</protein>
<feature type="compositionally biased region" description="Acidic residues" evidence="1">
    <location>
        <begin position="1"/>
        <end position="13"/>
    </location>
</feature>